<dbReference type="CDD" id="cd00093">
    <property type="entry name" value="HTH_XRE"/>
    <property type="match status" value="1"/>
</dbReference>
<feature type="domain" description="HTH cro/C1-type" evidence="1">
    <location>
        <begin position="15"/>
        <end position="69"/>
    </location>
</feature>
<dbReference type="AlphaFoldDB" id="A0A161ILQ2"/>
<proteinExistence type="predicted"/>
<dbReference type="InterPro" id="IPR010982">
    <property type="entry name" value="Lambda_DNA-bd_dom_sf"/>
</dbReference>
<dbReference type="Pfam" id="PF01381">
    <property type="entry name" value="HTH_3"/>
    <property type="match status" value="1"/>
</dbReference>
<dbReference type="STRING" id="1300344.I598_1922"/>
<dbReference type="GO" id="GO:0003677">
    <property type="term" value="F:DNA binding"/>
    <property type="evidence" value="ECO:0007669"/>
    <property type="project" value="InterPro"/>
</dbReference>
<dbReference type="OrthoDB" id="5114244at2"/>
<dbReference type="SUPFAM" id="SSF47413">
    <property type="entry name" value="lambda repressor-like DNA-binding domains"/>
    <property type="match status" value="1"/>
</dbReference>
<dbReference type="Gene3D" id="1.10.260.40">
    <property type="entry name" value="lambda repressor-like DNA-binding domains"/>
    <property type="match status" value="1"/>
</dbReference>
<sequence>MPTPRSTVIARPGAITQARALADLSVRDLGAAAGVSHGTVNNVERGRSSISRDKAEAVAGALRLSVHELFVHADGAPLNPS</sequence>
<evidence type="ECO:0000259" key="1">
    <source>
        <dbReference type="PROSITE" id="PS50943"/>
    </source>
</evidence>
<evidence type="ECO:0000313" key="2">
    <source>
        <dbReference type="EMBL" id="ANC31470.1"/>
    </source>
</evidence>
<dbReference type="RefSeq" id="WP_083973109.1">
    <property type="nucleotide sequence ID" value="NZ_CP014209.1"/>
</dbReference>
<accession>A0A161ILQ2</accession>
<dbReference type="SMART" id="SM00530">
    <property type="entry name" value="HTH_XRE"/>
    <property type="match status" value="1"/>
</dbReference>
<dbReference type="Proteomes" id="UP000076794">
    <property type="component" value="Chromosome"/>
</dbReference>
<keyword evidence="3" id="KW-1185">Reference proteome</keyword>
<organism evidence="2 3">
    <name type="scientific">Isoptericola dokdonensis DS-3</name>
    <dbReference type="NCBI Taxonomy" id="1300344"/>
    <lineage>
        <taxon>Bacteria</taxon>
        <taxon>Bacillati</taxon>
        <taxon>Actinomycetota</taxon>
        <taxon>Actinomycetes</taxon>
        <taxon>Micrococcales</taxon>
        <taxon>Promicromonosporaceae</taxon>
        <taxon>Isoptericola</taxon>
    </lineage>
</organism>
<gene>
    <name evidence="2" type="ORF">I598_1922</name>
</gene>
<dbReference type="PROSITE" id="PS50943">
    <property type="entry name" value="HTH_CROC1"/>
    <property type="match status" value="1"/>
</dbReference>
<reference evidence="2 3" key="1">
    <citation type="submission" date="2016-01" db="EMBL/GenBank/DDBJ databases">
        <title>Complete genome sequence of a soil Actinobacterium, Isoptericola dokdonensis DS-3.</title>
        <authorList>
            <person name="Kwon S.-K."/>
            <person name="Kim J.F."/>
        </authorList>
    </citation>
    <scope>NUCLEOTIDE SEQUENCE [LARGE SCALE GENOMIC DNA]</scope>
    <source>
        <strain evidence="2 3">DS-3</strain>
    </source>
</reference>
<protein>
    <submittedName>
        <fullName evidence="2">Helix-turn-helix protein</fullName>
    </submittedName>
</protein>
<dbReference type="PATRIC" id="fig|1300344.3.peg.1930"/>
<evidence type="ECO:0000313" key="3">
    <source>
        <dbReference type="Proteomes" id="UP000076794"/>
    </source>
</evidence>
<dbReference type="EMBL" id="CP014209">
    <property type="protein sequence ID" value="ANC31470.1"/>
    <property type="molecule type" value="Genomic_DNA"/>
</dbReference>
<dbReference type="KEGG" id="ido:I598_1922"/>
<dbReference type="InterPro" id="IPR001387">
    <property type="entry name" value="Cro/C1-type_HTH"/>
</dbReference>
<name>A0A161ILQ2_9MICO</name>